<dbReference type="Pfam" id="PF00582">
    <property type="entry name" value="Usp"/>
    <property type="match status" value="1"/>
</dbReference>
<proteinExistence type="inferred from homology"/>
<sequence length="153" mass="16761">MPDTDLSYDDILVPTDGSGGTQPYLDQAIELATQHDARIHALYVVDTRVRSIVRDAVWPDVQSDIRVDADTAVKSIEGAAKRADVDAVTAVRTGIPHDEILAYADENDIDLIVMATHGRSGPERAALGSTTERVLRQAHVPVLTVRLDEHRRD</sequence>
<dbReference type="EMBL" id="BMPG01000003">
    <property type="protein sequence ID" value="GGL63908.1"/>
    <property type="molecule type" value="Genomic_DNA"/>
</dbReference>
<dbReference type="PRINTS" id="PR01438">
    <property type="entry name" value="UNVRSLSTRESS"/>
</dbReference>
<dbReference type="PANTHER" id="PTHR46268:SF6">
    <property type="entry name" value="UNIVERSAL STRESS PROTEIN UP12"/>
    <property type="match status" value="1"/>
</dbReference>
<dbReference type="InterPro" id="IPR014729">
    <property type="entry name" value="Rossmann-like_a/b/a_fold"/>
</dbReference>
<dbReference type="InterPro" id="IPR006016">
    <property type="entry name" value="UspA"/>
</dbReference>
<comment type="similarity">
    <text evidence="1">Belongs to the universal stress protein A family.</text>
</comment>
<comment type="caution">
    <text evidence="3">The sequence shown here is derived from an EMBL/GenBank/DDBJ whole genome shotgun (WGS) entry which is preliminary data.</text>
</comment>
<organism evidence="3 4">
    <name type="scientific">Halocalculus aciditolerans</name>
    <dbReference type="NCBI Taxonomy" id="1383812"/>
    <lineage>
        <taxon>Archaea</taxon>
        <taxon>Methanobacteriati</taxon>
        <taxon>Methanobacteriota</taxon>
        <taxon>Stenosarchaea group</taxon>
        <taxon>Halobacteria</taxon>
        <taxon>Halobacteriales</taxon>
        <taxon>Halobacteriaceae</taxon>
        <taxon>Halocalculus</taxon>
    </lineage>
</organism>
<accession>A0A830FDA5</accession>
<evidence type="ECO:0000313" key="3">
    <source>
        <dbReference type="EMBL" id="GGL63908.1"/>
    </source>
</evidence>
<evidence type="ECO:0000256" key="1">
    <source>
        <dbReference type="ARBA" id="ARBA00008791"/>
    </source>
</evidence>
<keyword evidence="4" id="KW-1185">Reference proteome</keyword>
<dbReference type="CDD" id="cd00293">
    <property type="entry name" value="USP-like"/>
    <property type="match status" value="1"/>
</dbReference>
<gene>
    <name evidence="3" type="ORF">GCM10009039_22200</name>
</gene>
<feature type="domain" description="UspA" evidence="2">
    <location>
        <begin position="8"/>
        <end position="146"/>
    </location>
</feature>
<dbReference type="SUPFAM" id="SSF52402">
    <property type="entry name" value="Adenine nucleotide alpha hydrolases-like"/>
    <property type="match status" value="1"/>
</dbReference>
<name>A0A830FDA5_9EURY</name>
<dbReference type="AlphaFoldDB" id="A0A830FDA5"/>
<dbReference type="InterPro" id="IPR006015">
    <property type="entry name" value="Universal_stress_UspA"/>
</dbReference>
<protein>
    <submittedName>
        <fullName evidence="3">Universal stress protein UspA</fullName>
    </submittedName>
</protein>
<evidence type="ECO:0000259" key="2">
    <source>
        <dbReference type="Pfam" id="PF00582"/>
    </source>
</evidence>
<reference evidence="3" key="1">
    <citation type="journal article" date="2014" name="Int. J. Syst. Evol. Microbiol.">
        <title>Complete genome sequence of Corynebacterium casei LMG S-19264T (=DSM 44701T), isolated from a smear-ripened cheese.</title>
        <authorList>
            <consortium name="US DOE Joint Genome Institute (JGI-PGF)"/>
            <person name="Walter F."/>
            <person name="Albersmeier A."/>
            <person name="Kalinowski J."/>
            <person name="Ruckert C."/>
        </authorList>
    </citation>
    <scope>NUCLEOTIDE SEQUENCE</scope>
    <source>
        <strain evidence="3">JCM 19596</strain>
    </source>
</reference>
<dbReference type="PANTHER" id="PTHR46268">
    <property type="entry name" value="STRESS RESPONSE PROTEIN NHAX"/>
    <property type="match status" value="1"/>
</dbReference>
<evidence type="ECO:0000313" key="4">
    <source>
        <dbReference type="Proteomes" id="UP000607197"/>
    </source>
</evidence>
<dbReference type="Gene3D" id="3.40.50.620">
    <property type="entry name" value="HUPs"/>
    <property type="match status" value="1"/>
</dbReference>
<reference evidence="3" key="2">
    <citation type="submission" date="2020-09" db="EMBL/GenBank/DDBJ databases">
        <authorList>
            <person name="Sun Q."/>
            <person name="Ohkuma M."/>
        </authorList>
    </citation>
    <scope>NUCLEOTIDE SEQUENCE</scope>
    <source>
        <strain evidence="3">JCM 19596</strain>
    </source>
</reference>
<dbReference type="Proteomes" id="UP000607197">
    <property type="component" value="Unassembled WGS sequence"/>
</dbReference>
<dbReference type="OrthoDB" id="105697at2157"/>
<dbReference type="RefSeq" id="WP_188978966.1">
    <property type="nucleotide sequence ID" value="NZ_BMPG01000003.1"/>
</dbReference>